<dbReference type="EMBL" id="BGPR01135280">
    <property type="protein sequence ID" value="GBN55338.1"/>
    <property type="molecule type" value="Genomic_DNA"/>
</dbReference>
<comment type="caution">
    <text evidence="1">The sequence shown here is derived from an EMBL/GenBank/DDBJ whole genome shotgun (WGS) entry which is preliminary data.</text>
</comment>
<dbReference type="AlphaFoldDB" id="A0A4Y2PTX6"/>
<dbReference type="OrthoDB" id="6409342at2759"/>
<gene>
    <name evidence="1" type="ORF">AVEN_180376_1</name>
</gene>
<protein>
    <submittedName>
        <fullName evidence="1">Uncharacterized protein</fullName>
    </submittedName>
</protein>
<evidence type="ECO:0000313" key="2">
    <source>
        <dbReference type="Proteomes" id="UP000499080"/>
    </source>
</evidence>
<proteinExistence type="predicted"/>
<dbReference type="Proteomes" id="UP000499080">
    <property type="component" value="Unassembled WGS sequence"/>
</dbReference>
<evidence type="ECO:0000313" key="1">
    <source>
        <dbReference type="EMBL" id="GBN55338.1"/>
    </source>
</evidence>
<keyword evidence="2" id="KW-1185">Reference proteome</keyword>
<name>A0A4Y2PTX6_ARAVE</name>
<organism evidence="1 2">
    <name type="scientific">Araneus ventricosus</name>
    <name type="common">Orbweaver spider</name>
    <name type="synonym">Epeira ventricosa</name>
    <dbReference type="NCBI Taxonomy" id="182803"/>
    <lineage>
        <taxon>Eukaryota</taxon>
        <taxon>Metazoa</taxon>
        <taxon>Ecdysozoa</taxon>
        <taxon>Arthropoda</taxon>
        <taxon>Chelicerata</taxon>
        <taxon>Arachnida</taxon>
        <taxon>Araneae</taxon>
        <taxon>Araneomorphae</taxon>
        <taxon>Entelegynae</taxon>
        <taxon>Araneoidea</taxon>
        <taxon>Araneidae</taxon>
        <taxon>Araneus</taxon>
    </lineage>
</organism>
<accession>A0A4Y2PTX6</accession>
<reference evidence="1 2" key="1">
    <citation type="journal article" date="2019" name="Sci. Rep.">
        <title>Orb-weaving spider Araneus ventricosus genome elucidates the spidroin gene catalogue.</title>
        <authorList>
            <person name="Kono N."/>
            <person name="Nakamura H."/>
            <person name="Ohtoshi R."/>
            <person name="Moran D.A.P."/>
            <person name="Shinohara A."/>
            <person name="Yoshida Y."/>
            <person name="Fujiwara M."/>
            <person name="Mori M."/>
            <person name="Tomita M."/>
            <person name="Arakawa K."/>
        </authorList>
    </citation>
    <scope>NUCLEOTIDE SEQUENCE [LARGE SCALE GENOMIC DNA]</scope>
</reference>
<sequence>MLDFLLSQADSLSNKFLVHPPDSRQSRYDVSYPLKKDSSGRYVFKANLEVVLEKMKNGESMMVENEGIYEGPSYFLYGTKSSYQV</sequence>